<dbReference type="EMBL" id="VVIM01000001">
    <property type="protein sequence ID" value="KAB0804585.1"/>
    <property type="molecule type" value="Genomic_DNA"/>
</dbReference>
<feature type="transmembrane region" description="Helical" evidence="1">
    <location>
        <begin position="6"/>
        <end position="23"/>
    </location>
</feature>
<dbReference type="Proteomes" id="UP000327044">
    <property type="component" value="Unassembled WGS sequence"/>
</dbReference>
<dbReference type="InParanoid" id="A0A5N4B4Q9"/>
<evidence type="ECO:0000313" key="3">
    <source>
        <dbReference type="Proteomes" id="UP000327044"/>
    </source>
</evidence>
<evidence type="ECO:0000256" key="1">
    <source>
        <dbReference type="SAM" id="Phobius"/>
    </source>
</evidence>
<name>A0A5N4B4Q9_PHOPY</name>
<gene>
    <name evidence="2" type="ORF">PPYR_01555</name>
</gene>
<sequence length="110" mass="13090">MDNLDELLSIVTIVVAAGWWYTNSRRHRRFAVRPVNRHRERMGLYRSIKMMYRSDFPHFFKYTRMYPSLFDKLLNLVGTHLLKDPTKRPIDPPQRLIITLQGVFNAGDVL</sequence>
<protein>
    <submittedName>
        <fullName evidence="2">Uncharacterized protein</fullName>
    </submittedName>
</protein>
<accession>A0A5N4B4Q9</accession>
<evidence type="ECO:0000313" key="2">
    <source>
        <dbReference type="EMBL" id="KAB0804585.1"/>
    </source>
</evidence>
<reference evidence="2 3" key="1">
    <citation type="journal article" date="2018" name="Elife">
        <title>Firefly genomes illuminate parallel origins of bioluminescence in beetles.</title>
        <authorList>
            <person name="Fallon T.R."/>
            <person name="Lower S.E."/>
            <person name="Chang C.H."/>
            <person name="Bessho-Uehara M."/>
            <person name="Martin G.J."/>
            <person name="Bewick A.J."/>
            <person name="Behringer M."/>
            <person name="Debat H.J."/>
            <person name="Wong I."/>
            <person name="Day J.C."/>
            <person name="Suvorov A."/>
            <person name="Silva C.J."/>
            <person name="Stanger-Hall K.F."/>
            <person name="Hall D.W."/>
            <person name="Schmitz R.J."/>
            <person name="Nelson D.R."/>
            <person name="Lewis S.M."/>
            <person name="Shigenobu S."/>
            <person name="Bybee S.M."/>
            <person name="Larracuente A.M."/>
            <person name="Oba Y."/>
            <person name="Weng J.K."/>
        </authorList>
    </citation>
    <scope>NUCLEOTIDE SEQUENCE [LARGE SCALE GENOMIC DNA]</scope>
    <source>
        <strain evidence="2">1611_PpyrPB1</strain>
        <tissue evidence="2">Whole body</tissue>
    </source>
</reference>
<organism evidence="2 3">
    <name type="scientific">Photinus pyralis</name>
    <name type="common">Common eastern firefly</name>
    <name type="synonym">Lampyris pyralis</name>
    <dbReference type="NCBI Taxonomy" id="7054"/>
    <lineage>
        <taxon>Eukaryota</taxon>
        <taxon>Metazoa</taxon>
        <taxon>Ecdysozoa</taxon>
        <taxon>Arthropoda</taxon>
        <taxon>Hexapoda</taxon>
        <taxon>Insecta</taxon>
        <taxon>Pterygota</taxon>
        <taxon>Neoptera</taxon>
        <taxon>Endopterygota</taxon>
        <taxon>Coleoptera</taxon>
        <taxon>Polyphaga</taxon>
        <taxon>Elateriformia</taxon>
        <taxon>Elateroidea</taxon>
        <taxon>Lampyridae</taxon>
        <taxon>Lampyrinae</taxon>
        <taxon>Photinus</taxon>
    </lineage>
</organism>
<keyword evidence="1" id="KW-1133">Transmembrane helix</keyword>
<keyword evidence="1" id="KW-0472">Membrane</keyword>
<keyword evidence="1" id="KW-0812">Transmembrane</keyword>
<proteinExistence type="predicted"/>
<comment type="caution">
    <text evidence="2">The sequence shown here is derived from an EMBL/GenBank/DDBJ whole genome shotgun (WGS) entry which is preliminary data.</text>
</comment>
<dbReference type="AlphaFoldDB" id="A0A5N4B4Q9"/>
<keyword evidence="3" id="KW-1185">Reference proteome</keyword>